<proteinExistence type="predicted"/>
<comment type="caution">
    <text evidence="1">The sequence shown here is derived from an EMBL/GenBank/DDBJ whole genome shotgun (WGS) entry which is preliminary data.</text>
</comment>
<protein>
    <submittedName>
        <fullName evidence="1">Uncharacterized protein</fullName>
    </submittedName>
</protein>
<evidence type="ECO:0000313" key="1">
    <source>
        <dbReference type="EMBL" id="KAK7502046.1"/>
    </source>
</evidence>
<dbReference type="Proteomes" id="UP001519460">
    <property type="component" value="Unassembled WGS sequence"/>
</dbReference>
<gene>
    <name evidence="1" type="ORF">BaRGS_00006798</name>
</gene>
<evidence type="ECO:0000313" key="2">
    <source>
        <dbReference type="Proteomes" id="UP001519460"/>
    </source>
</evidence>
<organism evidence="1 2">
    <name type="scientific">Batillaria attramentaria</name>
    <dbReference type="NCBI Taxonomy" id="370345"/>
    <lineage>
        <taxon>Eukaryota</taxon>
        <taxon>Metazoa</taxon>
        <taxon>Spiralia</taxon>
        <taxon>Lophotrochozoa</taxon>
        <taxon>Mollusca</taxon>
        <taxon>Gastropoda</taxon>
        <taxon>Caenogastropoda</taxon>
        <taxon>Sorbeoconcha</taxon>
        <taxon>Cerithioidea</taxon>
        <taxon>Batillariidae</taxon>
        <taxon>Batillaria</taxon>
    </lineage>
</organism>
<dbReference type="AlphaFoldDB" id="A0ABD0LRD4"/>
<sequence length="103" mass="11655">MRFFLQNSHHPGPPEFNEQFHREINENRENTNCFDGRVTSLSYRPCGNLFGLMLSRLVGDYAVEVFSVRVASSLWPIVTDGGHPGLKCLFHLGLAARELSFMA</sequence>
<reference evidence="1 2" key="1">
    <citation type="journal article" date="2023" name="Sci. Data">
        <title>Genome assembly of the Korean intertidal mud-creeper Batillaria attramentaria.</title>
        <authorList>
            <person name="Patra A.K."/>
            <person name="Ho P.T."/>
            <person name="Jun S."/>
            <person name="Lee S.J."/>
            <person name="Kim Y."/>
            <person name="Won Y.J."/>
        </authorList>
    </citation>
    <scope>NUCLEOTIDE SEQUENCE [LARGE SCALE GENOMIC DNA]</scope>
    <source>
        <strain evidence="1">Wonlab-2016</strain>
    </source>
</reference>
<name>A0ABD0LRD4_9CAEN</name>
<keyword evidence="2" id="KW-1185">Reference proteome</keyword>
<dbReference type="EMBL" id="JACVVK020000028">
    <property type="protein sequence ID" value="KAK7502046.1"/>
    <property type="molecule type" value="Genomic_DNA"/>
</dbReference>
<accession>A0ABD0LRD4</accession>